<protein>
    <recommendedName>
        <fullName evidence="4">Calcineurin-like phosphoesterase domain-containing protein</fullName>
    </recommendedName>
</protein>
<keyword evidence="2" id="KW-0378">Hydrolase</keyword>
<evidence type="ECO:0000259" key="4">
    <source>
        <dbReference type="Pfam" id="PF00149"/>
    </source>
</evidence>
<dbReference type="Proteomes" id="UP000230084">
    <property type="component" value="Unassembled WGS sequence"/>
</dbReference>
<dbReference type="GO" id="GO:0008758">
    <property type="term" value="F:UDP-2,3-diacylglucosamine hydrolase activity"/>
    <property type="evidence" value="ECO:0007669"/>
    <property type="project" value="TreeGrafter"/>
</dbReference>
<dbReference type="PANTHER" id="PTHR31302:SF31">
    <property type="entry name" value="PHOSPHODIESTERASE YAEI"/>
    <property type="match status" value="1"/>
</dbReference>
<accession>A0A2H0RPF2</accession>
<dbReference type="SUPFAM" id="SSF56300">
    <property type="entry name" value="Metallo-dependent phosphatases"/>
    <property type="match status" value="1"/>
</dbReference>
<proteinExistence type="predicted"/>
<evidence type="ECO:0000313" key="5">
    <source>
        <dbReference type="EMBL" id="PIR47645.1"/>
    </source>
</evidence>
<evidence type="ECO:0000256" key="3">
    <source>
        <dbReference type="SAM" id="Phobius"/>
    </source>
</evidence>
<comment type="caution">
    <text evidence="5">The sequence shown here is derived from an EMBL/GenBank/DDBJ whole genome shotgun (WGS) entry which is preliminary data.</text>
</comment>
<dbReference type="Gene3D" id="3.60.21.10">
    <property type="match status" value="1"/>
</dbReference>
<keyword evidence="3" id="KW-1133">Transmembrane helix</keyword>
<dbReference type="GO" id="GO:0046872">
    <property type="term" value="F:metal ion binding"/>
    <property type="evidence" value="ECO:0007669"/>
    <property type="project" value="UniProtKB-KW"/>
</dbReference>
<keyword evidence="3" id="KW-0812">Transmembrane</keyword>
<dbReference type="GO" id="GO:0009245">
    <property type="term" value="P:lipid A biosynthetic process"/>
    <property type="evidence" value="ECO:0007669"/>
    <property type="project" value="TreeGrafter"/>
</dbReference>
<dbReference type="PANTHER" id="PTHR31302">
    <property type="entry name" value="TRANSMEMBRANE PROTEIN WITH METALLOPHOSPHOESTERASE DOMAIN-RELATED"/>
    <property type="match status" value="1"/>
</dbReference>
<dbReference type="InterPro" id="IPR029052">
    <property type="entry name" value="Metallo-depent_PP-like"/>
</dbReference>
<gene>
    <name evidence="5" type="ORF">COV06_02415</name>
</gene>
<keyword evidence="3" id="KW-0472">Membrane</keyword>
<sequence length="311" mass="34437">MESVPLMGGIGWEVFDLIIFGFLVGTGVLVAELTARARFRGWHWWRISVVVLLLMSWLTVFYGSFIEPHILRTHEQYIDIAKGNADRDVRVIVFADPHAGPYKHEAWAQKVVDQINAIDAEVVLIIGDYVFNATEQVEMLAPYSQINKPVYAVLGNHDQEFADANQVAAAMGSYGIHMLRNASEPFVFESGAVVNFVGIDDVWFTPDPIKALGEAQPDQPTIMLAHNPDYILDPTSDQADLVISGHTHCGQIRLPWLGPVPPLPTVLGRGWDCGLYSYDGGQLWITPGVGETGPRARLFNPPTIDILTLHL</sequence>
<keyword evidence="1" id="KW-0479">Metal-binding</keyword>
<dbReference type="CDD" id="cd07385">
    <property type="entry name" value="MPP_YkuE_C"/>
    <property type="match status" value="1"/>
</dbReference>
<feature type="transmembrane region" description="Helical" evidence="3">
    <location>
        <begin position="12"/>
        <end position="31"/>
    </location>
</feature>
<evidence type="ECO:0000256" key="2">
    <source>
        <dbReference type="ARBA" id="ARBA00022801"/>
    </source>
</evidence>
<dbReference type="GO" id="GO:0016020">
    <property type="term" value="C:membrane"/>
    <property type="evidence" value="ECO:0007669"/>
    <property type="project" value="GOC"/>
</dbReference>
<name>A0A2H0RPF2_9BACT</name>
<dbReference type="Pfam" id="PF00149">
    <property type="entry name" value="Metallophos"/>
    <property type="match status" value="1"/>
</dbReference>
<dbReference type="EMBL" id="PCYM01000004">
    <property type="protein sequence ID" value="PIR47645.1"/>
    <property type="molecule type" value="Genomic_DNA"/>
</dbReference>
<evidence type="ECO:0000313" key="6">
    <source>
        <dbReference type="Proteomes" id="UP000230084"/>
    </source>
</evidence>
<feature type="domain" description="Calcineurin-like phosphoesterase" evidence="4">
    <location>
        <begin position="90"/>
        <end position="249"/>
    </location>
</feature>
<evidence type="ECO:0000256" key="1">
    <source>
        <dbReference type="ARBA" id="ARBA00022723"/>
    </source>
</evidence>
<reference evidence="5 6" key="1">
    <citation type="submission" date="2017-09" db="EMBL/GenBank/DDBJ databases">
        <title>Depth-based differentiation of microbial function through sediment-hosted aquifers and enrichment of novel symbionts in the deep terrestrial subsurface.</title>
        <authorList>
            <person name="Probst A.J."/>
            <person name="Ladd B."/>
            <person name="Jarett J.K."/>
            <person name="Geller-Mcgrath D.E."/>
            <person name="Sieber C.M."/>
            <person name="Emerson J.B."/>
            <person name="Anantharaman K."/>
            <person name="Thomas B.C."/>
            <person name="Malmstrom R."/>
            <person name="Stieglmeier M."/>
            <person name="Klingl A."/>
            <person name="Woyke T."/>
            <person name="Ryan C.M."/>
            <person name="Banfield J.F."/>
        </authorList>
    </citation>
    <scope>NUCLEOTIDE SEQUENCE [LARGE SCALE GENOMIC DNA]</scope>
    <source>
        <strain evidence="5">CG10_big_fil_rev_8_21_14_0_10_50_16</strain>
    </source>
</reference>
<dbReference type="InterPro" id="IPR051158">
    <property type="entry name" value="Metallophosphoesterase_sf"/>
</dbReference>
<organism evidence="5 6">
    <name type="scientific">Candidatus Uhrbacteria bacterium CG10_big_fil_rev_8_21_14_0_10_50_16</name>
    <dbReference type="NCBI Taxonomy" id="1975039"/>
    <lineage>
        <taxon>Bacteria</taxon>
        <taxon>Candidatus Uhriibacteriota</taxon>
    </lineage>
</organism>
<dbReference type="InterPro" id="IPR004843">
    <property type="entry name" value="Calcineurin-like_PHP"/>
</dbReference>
<dbReference type="AlphaFoldDB" id="A0A2H0RPF2"/>
<feature type="transmembrane region" description="Helical" evidence="3">
    <location>
        <begin position="43"/>
        <end position="65"/>
    </location>
</feature>